<dbReference type="AlphaFoldDB" id="A0A2N5TYZ3"/>
<gene>
    <name evidence="1" type="ORF">PCANC_24671</name>
</gene>
<protein>
    <submittedName>
        <fullName evidence="1">Uncharacterized protein</fullName>
    </submittedName>
</protein>
<dbReference type="EMBL" id="PGCJ01000368">
    <property type="protein sequence ID" value="PLW30719.1"/>
    <property type="molecule type" value="Genomic_DNA"/>
</dbReference>
<dbReference type="Proteomes" id="UP000235388">
    <property type="component" value="Unassembled WGS sequence"/>
</dbReference>
<organism evidence="1 2">
    <name type="scientific">Puccinia coronata f. sp. avenae</name>
    <dbReference type="NCBI Taxonomy" id="200324"/>
    <lineage>
        <taxon>Eukaryota</taxon>
        <taxon>Fungi</taxon>
        <taxon>Dikarya</taxon>
        <taxon>Basidiomycota</taxon>
        <taxon>Pucciniomycotina</taxon>
        <taxon>Pucciniomycetes</taxon>
        <taxon>Pucciniales</taxon>
        <taxon>Pucciniaceae</taxon>
        <taxon>Puccinia</taxon>
    </lineage>
</organism>
<evidence type="ECO:0000313" key="2">
    <source>
        <dbReference type="Proteomes" id="UP000235388"/>
    </source>
</evidence>
<reference evidence="1 2" key="1">
    <citation type="submission" date="2017-11" db="EMBL/GenBank/DDBJ databases">
        <title>De novo assembly and phasing of dikaryotic genomes from two isolates of Puccinia coronata f. sp. avenae, the causal agent of oat crown rust.</title>
        <authorList>
            <person name="Miller M.E."/>
            <person name="Zhang Y."/>
            <person name="Omidvar V."/>
            <person name="Sperschneider J."/>
            <person name="Schwessinger B."/>
            <person name="Raley C."/>
            <person name="Palmer J.M."/>
            <person name="Garnica D."/>
            <person name="Upadhyaya N."/>
            <person name="Rathjen J."/>
            <person name="Taylor J.M."/>
            <person name="Park R.F."/>
            <person name="Dodds P.N."/>
            <person name="Hirsch C.D."/>
            <person name="Kianian S.F."/>
            <person name="Figueroa M."/>
        </authorList>
    </citation>
    <scope>NUCLEOTIDE SEQUENCE [LARGE SCALE GENOMIC DNA]</scope>
    <source>
        <strain evidence="1">12NC29</strain>
    </source>
</reference>
<name>A0A2N5TYZ3_9BASI</name>
<evidence type="ECO:0000313" key="1">
    <source>
        <dbReference type="EMBL" id="PLW30719.1"/>
    </source>
</evidence>
<proteinExistence type="predicted"/>
<comment type="caution">
    <text evidence="1">The sequence shown here is derived from an EMBL/GenBank/DDBJ whole genome shotgun (WGS) entry which is preliminary data.</text>
</comment>
<sequence length="178" mass="18842">MTEIPLFFICLTDIPGVKLALTESLCEIYKAGIGDSGGLIAAHPKGACKPPYALPRMPHAVRTPTNGVRTAGLACGPARQAFTAGTPVRPGSRKPLESRGLREPLGALIRVPNGTLIRVPLGTLIRVPNGTLIRVPLGTLIRVPLGTLIRVPFGTLIRVPIGTLIRVPNGTLYRLVPL</sequence>
<accession>A0A2N5TYZ3</accession>
<keyword evidence="2" id="KW-1185">Reference proteome</keyword>